<accession>A0A0E9WTN5</accession>
<proteinExistence type="predicted"/>
<name>A0A0E9WTN5_ANGAN</name>
<keyword evidence="1" id="KW-0472">Membrane</keyword>
<dbReference type="EMBL" id="GBXM01015667">
    <property type="protein sequence ID" value="JAH92910.1"/>
    <property type="molecule type" value="Transcribed_RNA"/>
</dbReference>
<evidence type="ECO:0000313" key="2">
    <source>
        <dbReference type="EMBL" id="JAH92910.1"/>
    </source>
</evidence>
<reference evidence="2" key="2">
    <citation type="journal article" date="2015" name="Fish Shellfish Immunol.">
        <title>Early steps in the European eel (Anguilla anguilla)-Vibrio vulnificus interaction in the gills: Role of the RtxA13 toxin.</title>
        <authorList>
            <person name="Callol A."/>
            <person name="Pajuelo D."/>
            <person name="Ebbesson L."/>
            <person name="Teles M."/>
            <person name="MacKenzie S."/>
            <person name="Amaro C."/>
        </authorList>
    </citation>
    <scope>NUCLEOTIDE SEQUENCE</scope>
</reference>
<protein>
    <submittedName>
        <fullName evidence="2">Uncharacterized protein</fullName>
    </submittedName>
</protein>
<dbReference type="AlphaFoldDB" id="A0A0E9WTN5"/>
<evidence type="ECO:0000256" key="1">
    <source>
        <dbReference type="SAM" id="Phobius"/>
    </source>
</evidence>
<sequence>MLYPSSHFISASIIKIVVFMTTLSVLQNIFIFAAINRANALLNLVLHHSFSGHVNVKYDAQLSPVPLWSSCVHIFTL</sequence>
<organism evidence="2">
    <name type="scientific">Anguilla anguilla</name>
    <name type="common">European freshwater eel</name>
    <name type="synonym">Muraena anguilla</name>
    <dbReference type="NCBI Taxonomy" id="7936"/>
    <lineage>
        <taxon>Eukaryota</taxon>
        <taxon>Metazoa</taxon>
        <taxon>Chordata</taxon>
        <taxon>Craniata</taxon>
        <taxon>Vertebrata</taxon>
        <taxon>Euteleostomi</taxon>
        <taxon>Actinopterygii</taxon>
        <taxon>Neopterygii</taxon>
        <taxon>Teleostei</taxon>
        <taxon>Anguilliformes</taxon>
        <taxon>Anguillidae</taxon>
        <taxon>Anguilla</taxon>
    </lineage>
</organism>
<reference evidence="2" key="1">
    <citation type="submission" date="2014-11" db="EMBL/GenBank/DDBJ databases">
        <authorList>
            <person name="Amaro Gonzalez C."/>
        </authorList>
    </citation>
    <scope>NUCLEOTIDE SEQUENCE</scope>
</reference>
<keyword evidence="1" id="KW-0812">Transmembrane</keyword>
<feature type="transmembrane region" description="Helical" evidence="1">
    <location>
        <begin position="12"/>
        <end position="35"/>
    </location>
</feature>
<keyword evidence="1" id="KW-1133">Transmembrane helix</keyword>